<keyword evidence="5" id="KW-0064">Aspartyl protease</keyword>
<reference evidence="13" key="1">
    <citation type="journal article" date="2005" name="BMC Biol.">
        <title>The sequence of rice chromosomes 11 and 12, rich in disease resistance genes and recent gene duplications.</title>
        <authorList>
            <consortium name="The rice chromosomes 11 and 12 sequencing consortia"/>
        </authorList>
    </citation>
    <scope>NUCLEOTIDE SEQUENCE [LARGE SCALE GENOMIC DNA]</scope>
</reference>
<keyword evidence="9" id="KW-0863">Zinc-finger</keyword>
<dbReference type="GO" id="GO:0008270">
    <property type="term" value="F:zinc ion binding"/>
    <property type="evidence" value="ECO:0007669"/>
    <property type="project" value="UniProtKB-KW"/>
</dbReference>
<dbReference type="CDD" id="cd09272">
    <property type="entry name" value="RNase_HI_RT_Ty1"/>
    <property type="match status" value="1"/>
</dbReference>
<dbReference type="InterPro" id="IPR021109">
    <property type="entry name" value="Peptidase_aspartic_dom_sf"/>
</dbReference>
<dbReference type="GO" id="GO:0003677">
    <property type="term" value="F:DNA binding"/>
    <property type="evidence" value="ECO:0007669"/>
    <property type="project" value="UniProtKB-KW"/>
</dbReference>
<dbReference type="PANTHER" id="PTHR37984:SF5">
    <property type="entry name" value="PROTEIN NYNRIN-LIKE"/>
    <property type="match status" value="1"/>
</dbReference>
<keyword evidence="7" id="KW-0238">DNA-binding</keyword>
<dbReference type="EMBL" id="DP000010">
    <property type="protein sequence ID" value="ABA94310.1"/>
    <property type="molecule type" value="Genomic_DNA"/>
</dbReference>
<feature type="domain" description="Reverse transcriptase" evidence="12">
    <location>
        <begin position="938"/>
        <end position="1117"/>
    </location>
</feature>
<evidence type="ECO:0000256" key="9">
    <source>
        <dbReference type="PROSITE-ProRule" id="PRU00047"/>
    </source>
</evidence>
<dbReference type="InterPro" id="IPR005162">
    <property type="entry name" value="Retrotrans_gag_dom"/>
</dbReference>
<dbReference type="GO" id="GO:0006508">
    <property type="term" value="P:proteolysis"/>
    <property type="evidence" value="ECO:0007669"/>
    <property type="project" value="UniProtKB-KW"/>
</dbReference>
<dbReference type="InterPro" id="IPR000477">
    <property type="entry name" value="RT_dom"/>
</dbReference>
<feature type="domain" description="CCHC-type" evidence="11">
    <location>
        <begin position="701"/>
        <end position="716"/>
    </location>
</feature>
<reference evidence="13" key="2">
    <citation type="submission" date="2005-04" db="EMBL/GenBank/DDBJ databases">
        <authorList>
            <person name="Buell C.R."/>
            <person name="Wing R.A."/>
            <person name="McCombie W.A."/>
            <person name="Ouyang S."/>
        </authorList>
    </citation>
    <scope>NUCLEOTIDE SEQUENCE</scope>
</reference>
<dbReference type="Gene3D" id="4.10.60.10">
    <property type="entry name" value="Zinc finger, CCHC-type"/>
    <property type="match status" value="1"/>
</dbReference>
<keyword evidence="8" id="KW-0511">Multifunctional enzyme</keyword>
<reference evidence="13" key="3">
    <citation type="submission" date="2006-01" db="EMBL/GenBank/DDBJ databases">
        <authorList>
            <person name="Buell R."/>
        </authorList>
    </citation>
    <scope>NUCLEOTIDE SEQUENCE</scope>
</reference>
<feature type="compositionally biased region" description="Low complexity" evidence="10">
    <location>
        <begin position="30"/>
        <end position="40"/>
    </location>
</feature>
<dbReference type="FunFam" id="3.30.70.270:FF:000026">
    <property type="entry name" value="Transposon Ty3-G Gag-Pol polyprotein"/>
    <property type="match status" value="1"/>
</dbReference>
<keyword evidence="3" id="KW-0548">Nucleotidyltransferase</keyword>
<keyword evidence="2" id="KW-0808">Transferase</keyword>
<dbReference type="InterPro" id="IPR036875">
    <property type="entry name" value="Znf_CCHC_sf"/>
</dbReference>
<sequence>MVKIWCKTQMKIMVPEASGAGHEDDLMADSSSGSEGSHSHAQSTPSTGTGSQEHSTPGSGQSGPNSALSSGSPATTSSTHGNPTGSAVDDTAGSGSSVQQSEPVRPRTRLQSGITKASWLDVDGTIKYSLACSTGCWRIAVVVKPKVAAASSSTPSLSVDLPPPFWSPLLVWNIPGLEIELCSRDGCSEWLGLGNRMPRFKPEYLFGVEGFVQELRTMSFAIGFGTAPLYAQIPHDHDEEKCRVKVTLNSNSEDIPSVMFEAGGGNYIHACQEVARIAIGELRDRYSDQLADTEYRYHPRQPQGSDRGSYLETEGIENDATTRHLVEMLWAMDETRAEVVLAAQDREDQNRGKICRLEDKVDRLEKELAALKGEAPPQKARIRLTARKRALFVPRYQLAPKVRVVEKEVTPALADPPVVNMVLTRSNGNGPNNNNNNNGENPTLAQVLAQQAQLMNIMMQQLQNQQNQGNNHAPPQNKLAEFLRCTDQEKVSFASHQLHGPASEWWDHFRLNRTTAEPITWLEFTAAFRKTHIPSGVVSLKKKEFRSLTQGSRTVTEYLHEFNRLARYAPEDVRTDEERHERFLEGLNDELSYPLMTRDYHDFQKLVDKAIRQEDKYNRMEQKKRRIAHFKAQQGNSQRPRLTLGPQSMPQGGSWSVVRPQRQFFNNNAGNNIRNQAPRPVAAPTQQQPAKREQGSKPGVCFNCGDPGHYADKCPKPRRVKVVPAQSNSTAPAPKARVNHVAAAEAQGAPDVILVLFDSGATHSFLSMSFVGNHGMEVEDLRRPLMVSTPSNQALSLQRSPSIRIEIQEVPFLANLILLESKDLDIILGMDWLARYKGMIDCANRKVILTSNDGRVVTVHALSSESLRSSLNQMTLEEIPIVREYPDVFPNDLLGMPPKRDIEFRIDLVPGTTPIHKRPYRMAANELAEVKRQVDDLLQKGYIRPSSSPWGAPVIFVEKKDHTQRMCVDYRALNDVTIKNKYPLPRIDDLFDQFKGATVFSKIDLRSGYHQLRIKEEDIPKTTFTTRYGLFECTVMSFGLTNAPAFFMNLMNKVFMEYLDKFVVVFIDDILIYSRTKEEHEEHLRLALEKLREHQLYAKFSKCEFWLSEVKFLGHVISAGGDAVDPSNVESVTNWKQPKTVSEIHSFLGLVGYYRRFIENFSKIAKPMTRLLQKDVKYKWSEECEQSFQELKNRLISAPILILPDPKKGFQVYCDASKLGLGCVLMQDGKVVAYASCQLRPHEKNYPTHDLELVAVVHALKIWRHYLFGTRTKDYDMGIHYHPGKANVVADALSRKGYCNATEGRQLPLELCKEFERLNLGIVSRGFVAALEAKPTLIDQVREAQIIDPDIQEIKKNMRRGKAIGFLEDEQGTVWLGERICVPDNKDLKDAILKEAHDTLYSIHPGSTKMYQDLKERFWWASMKREIAEYVAVCDVCQRVKAEHQKPTGLLQPLKIPEWKWEEIDRNSGRDKEALGNSRWKQAMDEEYNALVKNKSWHLVEMPQVSRGWSLRQLDVQNAFLHGILEEEVYMKQPPGYEGDLHYFLGIEVKKVPDGIILNQAKYASDLLVKVNMENCKTAPTPLAISEKLMVHTGDPLGVEDSTSSTLVSAFFDADWAGSLDDRRSTGGFVIYFGPNLVSWSARKQRTVSRSSTEAEYKAMANATAELIWVRSVLEELGVKIDQSPVLWCDNLGATYLSSNPVFHARTKHIEIDYHFVQERVANKMLDIRFIGTKDQIADGFTKALSTQNLRHFMYNLNLAKL</sequence>
<dbReference type="Pfam" id="PF17921">
    <property type="entry name" value="Integrase_H2C2"/>
    <property type="match status" value="1"/>
</dbReference>
<keyword evidence="1" id="KW-0645">Protease</keyword>
<evidence type="ECO:0000313" key="13">
    <source>
        <dbReference type="EMBL" id="ABA94310.1"/>
    </source>
</evidence>
<keyword evidence="9" id="KW-0479">Metal-binding</keyword>
<evidence type="ECO:0000256" key="2">
    <source>
        <dbReference type="ARBA" id="ARBA00022679"/>
    </source>
</evidence>
<dbReference type="PROSITE" id="PS50158">
    <property type="entry name" value="ZF_CCHC"/>
    <property type="match status" value="1"/>
</dbReference>
<organism evidence="13">
    <name type="scientific">Oryza sativa subsp. japonica</name>
    <name type="common">Rice</name>
    <dbReference type="NCBI Taxonomy" id="39947"/>
    <lineage>
        <taxon>Eukaryota</taxon>
        <taxon>Viridiplantae</taxon>
        <taxon>Streptophyta</taxon>
        <taxon>Embryophyta</taxon>
        <taxon>Tracheophyta</taxon>
        <taxon>Spermatophyta</taxon>
        <taxon>Magnoliopsida</taxon>
        <taxon>Liliopsida</taxon>
        <taxon>Poales</taxon>
        <taxon>Poaceae</taxon>
        <taxon>BOP clade</taxon>
        <taxon>Oryzoideae</taxon>
        <taxon>Oryzeae</taxon>
        <taxon>Oryzinae</taxon>
        <taxon>Oryza</taxon>
        <taxon>Oryza sativa</taxon>
    </lineage>
</organism>
<dbReference type="Pfam" id="PF00098">
    <property type="entry name" value="zf-CCHC"/>
    <property type="match status" value="1"/>
</dbReference>
<dbReference type="InterPro" id="IPR043128">
    <property type="entry name" value="Rev_trsase/Diguanyl_cyclase"/>
</dbReference>
<dbReference type="SUPFAM" id="SSF56672">
    <property type="entry name" value="DNA/RNA polymerases"/>
    <property type="match status" value="2"/>
</dbReference>
<name>Q2R2J9_ORYSJ</name>
<dbReference type="InterPro" id="IPR050951">
    <property type="entry name" value="Retrovirus_Pol_polyprotein"/>
</dbReference>
<protein>
    <submittedName>
        <fullName evidence="13">Retrotransposon protein, putative, Ty3-gypsy subclass</fullName>
    </submittedName>
</protein>
<dbReference type="GO" id="GO:0016779">
    <property type="term" value="F:nucleotidyltransferase activity"/>
    <property type="evidence" value="ECO:0007669"/>
    <property type="project" value="UniProtKB-KW"/>
</dbReference>
<dbReference type="Pfam" id="PF03732">
    <property type="entry name" value="Retrotrans_gag"/>
    <property type="match status" value="1"/>
</dbReference>
<feature type="region of interest" description="Disordered" evidence="10">
    <location>
        <begin position="16"/>
        <end position="111"/>
    </location>
</feature>
<dbReference type="Pfam" id="PF17919">
    <property type="entry name" value="RT_RNaseH_2"/>
    <property type="match status" value="1"/>
</dbReference>
<evidence type="ECO:0000256" key="3">
    <source>
        <dbReference type="ARBA" id="ARBA00022695"/>
    </source>
</evidence>
<dbReference type="GO" id="GO:0004190">
    <property type="term" value="F:aspartic-type endopeptidase activity"/>
    <property type="evidence" value="ECO:0007669"/>
    <property type="project" value="UniProtKB-KW"/>
</dbReference>
<feature type="compositionally biased region" description="Polar residues" evidence="10">
    <location>
        <begin position="633"/>
        <end position="654"/>
    </location>
</feature>
<feature type="compositionally biased region" description="Polar residues" evidence="10">
    <location>
        <begin position="93"/>
        <end position="102"/>
    </location>
</feature>
<dbReference type="InterPro" id="IPR041588">
    <property type="entry name" value="Integrase_H2C2"/>
</dbReference>
<dbReference type="Pfam" id="PF08284">
    <property type="entry name" value="RVP_2"/>
    <property type="match status" value="1"/>
</dbReference>
<keyword evidence="6" id="KW-0255">Endonuclease</keyword>
<dbReference type="InterPro" id="IPR001878">
    <property type="entry name" value="Znf_CCHC"/>
</dbReference>
<dbReference type="Gene3D" id="3.30.70.270">
    <property type="match status" value="2"/>
</dbReference>
<dbReference type="PANTHER" id="PTHR37984">
    <property type="entry name" value="PROTEIN CBG26694"/>
    <property type="match status" value="1"/>
</dbReference>
<dbReference type="SMART" id="SM00343">
    <property type="entry name" value="ZnF_C2HC"/>
    <property type="match status" value="1"/>
</dbReference>
<accession>Q2R2J9</accession>
<proteinExistence type="predicted"/>
<evidence type="ECO:0000256" key="8">
    <source>
        <dbReference type="ARBA" id="ARBA00023268"/>
    </source>
</evidence>
<gene>
    <name evidence="13" type="ordered locus">LOC_Os11g35560</name>
</gene>
<evidence type="ECO:0000259" key="12">
    <source>
        <dbReference type="PROSITE" id="PS50878"/>
    </source>
</evidence>
<evidence type="ECO:0000256" key="10">
    <source>
        <dbReference type="SAM" id="MobiDB-lite"/>
    </source>
</evidence>
<dbReference type="SUPFAM" id="SSF57756">
    <property type="entry name" value="Retrovirus zinc finger-like domains"/>
    <property type="match status" value="1"/>
</dbReference>
<keyword evidence="6" id="KW-0378">Hydrolase</keyword>
<dbReference type="Pfam" id="PF00078">
    <property type="entry name" value="RVT_1"/>
    <property type="match status" value="1"/>
</dbReference>
<evidence type="ECO:0000256" key="7">
    <source>
        <dbReference type="ARBA" id="ARBA00023125"/>
    </source>
</evidence>
<evidence type="ECO:0000256" key="5">
    <source>
        <dbReference type="ARBA" id="ARBA00022750"/>
    </source>
</evidence>
<evidence type="ECO:0000259" key="11">
    <source>
        <dbReference type="PROSITE" id="PS50158"/>
    </source>
</evidence>
<dbReference type="CDD" id="cd00303">
    <property type="entry name" value="retropepsin_like"/>
    <property type="match status" value="1"/>
</dbReference>
<dbReference type="SUPFAM" id="SSF50630">
    <property type="entry name" value="Acid proteases"/>
    <property type="match status" value="1"/>
</dbReference>
<dbReference type="Gene3D" id="3.10.10.10">
    <property type="entry name" value="HIV Type 1 Reverse Transcriptase, subunit A, domain 1"/>
    <property type="match status" value="1"/>
</dbReference>
<dbReference type="CDD" id="cd01647">
    <property type="entry name" value="RT_LTR"/>
    <property type="match status" value="1"/>
</dbReference>
<keyword evidence="4" id="KW-0540">Nuclease</keyword>
<feature type="region of interest" description="Disordered" evidence="10">
    <location>
        <begin position="629"/>
        <end position="699"/>
    </location>
</feature>
<dbReference type="InterPro" id="IPR043502">
    <property type="entry name" value="DNA/RNA_pol_sf"/>
</dbReference>
<evidence type="ECO:0000256" key="6">
    <source>
        <dbReference type="ARBA" id="ARBA00022759"/>
    </source>
</evidence>
<dbReference type="Gene3D" id="1.10.340.70">
    <property type="match status" value="1"/>
</dbReference>
<dbReference type="GO" id="GO:0004519">
    <property type="term" value="F:endonuclease activity"/>
    <property type="evidence" value="ECO:0007669"/>
    <property type="project" value="UniProtKB-KW"/>
</dbReference>
<dbReference type="PROSITE" id="PS50878">
    <property type="entry name" value="RT_POL"/>
    <property type="match status" value="1"/>
</dbReference>
<evidence type="ECO:0000256" key="4">
    <source>
        <dbReference type="ARBA" id="ARBA00022722"/>
    </source>
</evidence>
<dbReference type="Gene3D" id="2.40.70.10">
    <property type="entry name" value="Acid Proteases"/>
    <property type="match status" value="1"/>
</dbReference>
<feature type="compositionally biased region" description="Polar residues" evidence="10">
    <location>
        <begin position="41"/>
        <end position="85"/>
    </location>
</feature>
<dbReference type="CDD" id="cd09274">
    <property type="entry name" value="RNase_HI_RT_Ty3"/>
    <property type="match status" value="1"/>
</dbReference>
<evidence type="ECO:0000256" key="1">
    <source>
        <dbReference type="ARBA" id="ARBA00022670"/>
    </source>
</evidence>
<feature type="compositionally biased region" description="Low complexity" evidence="10">
    <location>
        <begin position="662"/>
        <end position="677"/>
    </location>
</feature>
<keyword evidence="9" id="KW-0862">Zinc</keyword>
<dbReference type="InterPro" id="IPR041577">
    <property type="entry name" value="RT_RNaseH_2"/>
</dbReference>